<organism evidence="3 4">
    <name type="scientific">Sphingomonas palmae</name>
    <dbReference type="NCBI Taxonomy" id="1855283"/>
    <lineage>
        <taxon>Bacteria</taxon>
        <taxon>Pseudomonadati</taxon>
        <taxon>Pseudomonadota</taxon>
        <taxon>Alphaproteobacteria</taxon>
        <taxon>Sphingomonadales</taxon>
        <taxon>Sphingomonadaceae</taxon>
        <taxon>Sphingomonas</taxon>
    </lineage>
</organism>
<proteinExistence type="predicted"/>
<evidence type="ECO:0000259" key="2">
    <source>
        <dbReference type="Pfam" id="PF13482"/>
    </source>
</evidence>
<dbReference type="RefSeq" id="WP_093007158.1">
    <property type="nucleotide sequence ID" value="NZ_FNZZ01000005.1"/>
</dbReference>
<feature type="domain" description="YprB ribonuclease H-like" evidence="2">
    <location>
        <begin position="309"/>
        <end position="485"/>
    </location>
</feature>
<dbReference type="OrthoDB" id="9757917at2"/>
<dbReference type="InterPro" id="IPR019993">
    <property type="entry name" value="RecB_nuclease_TM0106_put"/>
</dbReference>
<keyword evidence="4" id="KW-1185">Reference proteome</keyword>
<feature type="domain" description="PD-(D/E)XK endonuclease-like" evidence="1">
    <location>
        <begin position="26"/>
        <end position="219"/>
    </location>
</feature>
<dbReference type="EMBL" id="FNZZ01000005">
    <property type="protein sequence ID" value="SEL80896.1"/>
    <property type="molecule type" value="Genomic_DNA"/>
</dbReference>
<dbReference type="InterPro" id="IPR038720">
    <property type="entry name" value="YprB_RNase_H-like_dom"/>
</dbReference>
<name>A0A1H7T9I1_9SPHN</name>
<dbReference type="NCBIfam" id="TIGR03491">
    <property type="entry name" value="TM0106 family RecB-like putative nuclease"/>
    <property type="match status" value="1"/>
</dbReference>
<dbReference type="Proteomes" id="UP000199214">
    <property type="component" value="Unassembled WGS sequence"/>
</dbReference>
<dbReference type="AlphaFoldDB" id="A0A1H7T9I1"/>
<dbReference type="SUPFAM" id="SSF53098">
    <property type="entry name" value="Ribonuclease H-like"/>
    <property type="match status" value="1"/>
</dbReference>
<evidence type="ECO:0000259" key="1">
    <source>
        <dbReference type="Pfam" id="PF12705"/>
    </source>
</evidence>
<dbReference type="STRING" id="1855283.SAMN05216382_2695"/>
<gene>
    <name evidence="3" type="ORF">SAMN05216382_2695</name>
</gene>
<protein>
    <submittedName>
        <fullName evidence="3">RecB family nuclease, putative, TM0106 family</fullName>
    </submittedName>
</protein>
<dbReference type="Pfam" id="PF13482">
    <property type="entry name" value="RNase_H_2"/>
    <property type="match status" value="1"/>
</dbReference>
<dbReference type="Pfam" id="PF12705">
    <property type="entry name" value="PDDEXK_1"/>
    <property type="match status" value="1"/>
</dbReference>
<dbReference type="InterPro" id="IPR012337">
    <property type="entry name" value="RNaseH-like_sf"/>
</dbReference>
<sequence length="493" mass="55282">MVTAAQLYDHVSCPRRVDLDLHGDGELRDELSAFVRMLWERGASHEAETINQLASDAVRLSGLTGDERLRATIEAMDAGASIIHGGRIMADDLLGDPDLLLRRGERYVAADIKSGRAEEAGGEDEDGRPKAHYAVQVALYTDVLERLGRSAGRFAEIWDVDGRRVEYDLDARRGPRTPTSWWDLYLATRDAVRRIAASRHSTRGALSASCGLCHWRSVCTAELEAADDLTLIPSLGRAARDSMSDLLPTVAKLARCDPEAFITGRKTAFAGVGSDRLRIFVTRARLLSTPGARAHLTAPVELPCTAHEIFFDIEADPMRDLTYLHGIVHRTNRDTARERFVAFTAEEPTPKAEREAFAATMAHFAEHPAATIYYYSKYERTAYRKLQRRYPDVCSPEDIEALFTPPRSIDLYCDIITKATEWPTRNHSIKTLAKHLGFRWRDTDPSGAASIEWYNRWIETGDRKVLQRIIDYNEDDCIATRVLLDGVRALKPA</sequence>
<dbReference type="InterPro" id="IPR038726">
    <property type="entry name" value="PDDEXK_AddAB-type"/>
</dbReference>
<accession>A0A1H7T9I1</accession>
<evidence type="ECO:0000313" key="4">
    <source>
        <dbReference type="Proteomes" id="UP000199214"/>
    </source>
</evidence>
<reference evidence="4" key="1">
    <citation type="submission" date="2016-10" db="EMBL/GenBank/DDBJ databases">
        <authorList>
            <person name="Varghese N."/>
            <person name="Submissions S."/>
        </authorList>
    </citation>
    <scope>NUCLEOTIDE SEQUENCE [LARGE SCALE GENOMIC DNA]</scope>
    <source>
        <strain evidence="4">JS21-1</strain>
    </source>
</reference>
<evidence type="ECO:0000313" key="3">
    <source>
        <dbReference type="EMBL" id="SEL80896.1"/>
    </source>
</evidence>